<accession>A0ABX1PDF4</accession>
<evidence type="ECO:0000256" key="1">
    <source>
        <dbReference type="SAM" id="MobiDB-lite"/>
    </source>
</evidence>
<organism evidence="2 3">
    <name type="scientific">Brasilonema bromeliae SPC951</name>
    <dbReference type="NCBI Taxonomy" id="385972"/>
    <lineage>
        <taxon>Bacteria</taxon>
        <taxon>Bacillati</taxon>
        <taxon>Cyanobacteriota</taxon>
        <taxon>Cyanophyceae</taxon>
        <taxon>Nostocales</taxon>
        <taxon>Scytonemataceae</taxon>
        <taxon>Brasilonema</taxon>
        <taxon>Bromeliae group (in: Brasilonema)</taxon>
    </lineage>
</organism>
<feature type="region of interest" description="Disordered" evidence="1">
    <location>
        <begin position="62"/>
        <end position="92"/>
    </location>
</feature>
<gene>
    <name evidence="2" type="ORF">DP116_18990</name>
</gene>
<evidence type="ECO:0000313" key="3">
    <source>
        <dbReference type="Proteomes" id="UP000718564"/>
    </source>
</evidence>
<protein>
    <submittedName>
        <fullName evidence="2">Uncharacterized protein</fullName>
    </submittedName>
</protein>
<keyword evidence="3" id="KW-1185">Reference proteome</keyword>
<comment type="caution">
    <text evidence="2">The sequence shown here is derived from an EMBL/GenBank/DDBJ whole genome shotgun (WGS) entry which is preliminary data.</text>
</comment>
<dbReference type="Proteomes" id="UP000718564">
    <property type="component" value="Unassembled WGS sequence"/>
</dbReference>
<reference evidence="2 3" key="1">
    <citation type="submission" date="2018-06" db="EMBL/GenBank/DDBJ databases">
        <title>Comparative genomics of Brasilonema spp. strains.</title>
        <authorList>
            <person name="Alvarenga D.O."/>
            <person name="Fiore M.F."/>
            <person name="Varani A.M."/>
        </authorList>
    </citation>
    <scope>NUCLEOTIDE SEQUENCE [LARGE SCALE GENOMIC DNA]</scope>
    <source>
        <strain evidence="2 3">SPC951</strain>
    </source>
</reference>
<evidence type="ECO:0000313" key="2">
    <source>
        <dbReference type="EMBL" id="NMG21422.1"/>
    </source>
</evidence>
<name>A0ABX1PDF4_9CYAN</name>
<sequence>MSTRKKTANQKSFLTEILHPPGMRKAHAKGVSEASPFGAAVALAIGDTPVAHGGNYATCYKSAQPPNAVAPQDRAGSPFSTRGTASPVPKAK</sequence>
<proteinExistence type="predicted"/>
<dbReference type="RefSeq" id="WP_169156659.1">
    <property type="nucleotide sequence ID" value="NZ_CAWPJE010000154.1"/>
</dbReference>
<feature type="region of interest" description="Disordered" evidence="1">
    <location>
        <begin position="1"/>
        <end position="24"/>
    </location>
</feature>
<dbReference type="EMBL" id="QMEB01000161">
    <property type="protein sequence ID" value="NMG21422.1"/>
    <property type="molecule type" value="Genomic_DNA"/>
</dbReference>